<reference evidence="5 6" key="1">
    <citation type="journal article" date="2011" name="J. Bacteriol.">
        <title>Draft genome sequence of the chemolithoheterotrophic, halophilic methylotroph Methylophaga thiooxydans DMS010.</title>
        <authorList>
            <person name="Boden R."/>
            <person name="Ferriera S."/>
            <person name="Johnson J."/>
            <person name="Kelly D.P."/>
            <person name="Murrell J.C."/>
            <person name="Schafer H."/>
        </authorList>
    </citation>
    <scope>NUCLEOTIDE SEQUENCE [LARGE SCALE GENOMIC DNA]</scope>
    <source>
        <strain evidence="5 6">DMS010</strain>
    </source>
</reference>
<protein>
    <submittedName>
        <fullName evidence="5">ABC transporter, ATP-binding protein, putative</fullName>
    </submittedName>
</protein>
<dbReference type="GO" id="GO:0022857">
    <property type="term" value="F:transmembrane transporter activity"/>
    <property type="evidence" value="ECO:0007669"/>
    <property type="project" value="TreeGrafter"/>
</dbReference>
<dbReference type="CDD" id="cd03255">
    <property type="entry name" value="ABC_MJ0796_LolCDE_FtsE"/>
    <property type="match status" value="1"/>
</dbReference>
<name>C0N907_9GAMM</name>
<feature type="domain" description="ABC transporter" evidence="4">
    <location>
        <begin position="2"/>
        <end position="220"/>
    </location>
</feature>
<dbReference type="HOGENOM" id="CLU_000604_1_22_6"/>
<dbReference type="InterPro" id="IPR027417">
    <property type="entry name" value="P-loop_NTPase"/>
</dbReference>
<dbReference type="InterPro" id="IPR003439">
    <property type="entry name" value="ABC_transporter-like_ATP-bd"/>
</dbReference>
<dbReference type="PROSITE" id="PS00211">
    <property type="entry name" value="ABC_TRANSPORTER_1"/>
    <property type="match status" value="1"/>
</dbReference>
<evidence type="ECO:0000313" key="6">
    <source>
        <dbReference type="Proteomes" id="UP000004679"/>
    </source>
</evidence>
<dbReference type="PANTHER" id="PTHR24220:SF611">
    <property type="entry name" value="ATP-BINDING COMPONENT OF ABC TRANSPORTER-RELATED"/>
    <property type="match status" value="1"/>
</dbReference>
<gene>
    <name evidence="5" type="ORF">MDMS009_2843</name>
</gene>
<dbReference type="RefSeq" id="WP_008292211.1">
    <property type="nucleotide sequence ID" value="NZ_GG657906.1"/>
</dbReference>
<dbReference type="SUPFAM" id="SSF52540">
    <property type="entry name" value="P-loop containing nucleoside triphosphate hydrolases"/>
    <property type="match status" value="1"/>
</dbReference>
<dbReference type="Gene3D" id="3.40.50.300">
    <property type="entry name" value="P-loop containing nucleotide triphosphate hydrolases"/>
    <property type="match status" value="1"/>
</dbReference>
<dbReference type="InterPro" id="IPR017871">
    <property type="entry name" value="ABC_transporter-like_CS"/>
</dbReference>
<evidence type="ECO:0000256" key="3">
    <source>
        <dbReference type="ARBA" id="ARBA00022840"/>
    </source>
</evidence>
<sequence length="221" mass="24736">MFVINDLKFHYPDDDNDLLNIPHWQVAAGESVFLSAPSGTGKSTLVNLLAGIITPQHGTIRVMDSVINHLSSRQRDAFRARHIGMVFQQFNLIPYLSVMDNIRLASRFSDMSRAEADERSHTLLQMLGLTTLDATRQAEQLSVGQQQRVAIVRALVNEPALLLVDEPTSALDAAHRDQFIGLLMQQLDTSRTSLVFVSHDSSLKHHFSRHVHIGQLQHDAD</sequence>
<evidence type="ECO:0000313" key="5">
    <source>
        <dbReference type="EMBL" id="EEF78670.1"/>
    </source>
</evidence>
<dbReference type="PANTHER" id="PTHR24220">
    <property type="entry name" value="IMPORT ATP-BINDING PROTEIN"/>
    <property type="match status" value="1"/>
</dbReference>
<dbReference type="AlphaFoldDB" id="C0N907"/>
<dbReference type="InterPro" id="IPR003593">
    <property type="entry name" value="AAA+_ATPase"/>
</dbReference>
<dbReference type="Proteomes" id="UP000004679">
    <property type="component" value="Unassembled WGS sequence"/>
</dbReference>
<proteinExistence type="predicted"/>
<accession>C0N907</accession>
<dbReference type="GO" id="GO:0016887">
    <property type="term" value="F:ATP hydrolysis activity"/>
    <property type="evidence" value="ECO:0007669"/>
    <property type="project" value="InterPro"/>
</dbReference>
<dbReference type="InterPro" id="IPR015854">
    <property type="entry name" value="ABC_transpr_LolD-like"/>
</dbReference>
<evidence type="ECO:0000256" key="2">
    <source>
        <dbReference type="ARBA" id="ARBA00022741"/>
    </source>
</evidence>
<dbReference type="GO" id="GO:0005524">
    <property type="term" value="F:ATP binding"/>
    <property type="evidence" value="ECO:0007669"/>
    <property type="project" value="UniProtKB-KW"/>
</dbReference>
<keyword evidence="1" id="KW-0813">Transport</keyword>
<evidence type="ECO:0000256" key="1">
    <source>
        <dbReference type="ARBA" id="ARBA00022448"/>
    </source>
</evidence>
<dbReference type="PROSITE" id="PS50893">
    <property type="entry name" value="ABC_TRANSPORTER_2"/>
    <property type="match status" value="1"/>
</dbReference>
<keyword evidence="2" id="KW-0547">Nucleotide-binding</keyword>
<dbReference type="Pfam" id="PF00005">
    <property type="entry name" value="ABC_tran"/>
    <property type="match status" value="1"/>
</dbReference>
<dbReference type="InterPro" id="IPR017911">
    <property type="entry name" value="MacB-like_ATP-bd"/>
</dbReference>
<dbReference type="OrthoDB" id="9802264at2"/>
<organism evidence="5 6">
    <name type="scientific">Methylophaga thiooxydans DMS010</name>
    <dbReference type="NCBI Taxonomy" id="637616"/>
    <lineage>
        <taxon>Bacteria</taxon>
        <taxon>Pseudomonadati</taxon>
        <taxon>Pseudomonadota</taxon>
        <taxon>Gammaproteobacteria</taxon>
        <taxon>Thiotrichales</taxon>
        <taxon>Piscirickettsiaceae</taxon>
        <taxon>Methylophaga</taxon>
    </lineage>
</organism>
<evidence type="ECO:0000259" key="4">
    <source>
        <dbReference type="PROSITE" id="PS50893"/>
    </source>
</evidence>
<dbReference type="SMART" id="SM00382">
    <property type="entry name" value="AAA"/>
    <property type="match status" value="1"/>
</dbReference>
<dbReference type="EMBL" id="GG657906">
    <property type="protein sequence ID" value="EEF78670.1"/>
    <property type="molecule type" value="Genomic_DNA"/>
</dbReference>
<keyword evidence="6" id="KW-1185">Reference proteome</keyword>
<keyword evidence="3 5" id="KW-0067">ATP-binding</keyword>
<dbReference type="GO" id="GO:0005886">
    <property type="term" value="C:plasma membrane"/>
    <property type="evidence" value="ECO:0007669"/>
    <property type="project" value="TreeGrafter"/>
</dbReference>